<evidence type="ECO:0000313" key="3">
    <source>
        <dbReference type="Proteomes" id="UP001283361"/>
    </source>
</evidence>
<reference evidence="2" key="1">
    <citation type="journal article" date="2023" name="G3 (Bethesda)">
        <title>A reference genome for the long-term kleptoplast-retaining sea slug Elysia crispata morphotype clarki.</title>
        <authorList>
            <person name="Eastman K.E."/>
            <person name="Pendleton A.L."/>
            <person name="Shaikh M.A."/>
            <person name="Suttiyut T."/>
            <person name="Ogas R."/>
            <person name="Tomko P."/>
            <person name="Gavelis G."/>
            <person name="Widhalm J.R."/>
            <person name="Wisecaver J.H."/>
        </authorList>
    </citation>
    <scope>NUCLEOTIDE SEQUENCE</scope>
    <source>
        <strain evidence="2">ECLA1</strain>
    </source>
</reference>
<gene>
    <name evidence="2" type="ORF">RRG08_035572</name>
</gene>
<dbReference type="EMBL" id="JAWDGP010000505">
    <property type="protein sequence ID" value="KAK3799971.1"/>
    <property type="molecule type" value="Genomic_DNA"/>
</dbReference>
<name>A0AAE1B6P7_9GAST</name>
<accession>A0AAE1B6P7</accession>
<organism evidence="2 3">
    <name type="scientific">Elysia crispata</name>
    <name type="common">lettuce slug</name>
    <dbReference type="NCBI Taxonomy" id="231223"/>
    <lineage>
        <taxon>Eukaryota</taxon>
        <taxon>Metazoa</taxon>
        <taxon>Spiralia</taxon>
        <taxon>Lophotrochozoa</taxon>
        <taxon>Mollusca</taxon>
        <taxon>Gastropoda</taxon>
        <taxon>Heterobranchia</taxon>
        <taxon>Euthyneura</taxon>
        <taxon>Panpulmonata</taxon>
        <taxon>Sacoglossa</taxon>
        <taxon>Placobranchoidea</taxon>
        <taxon>Plakobranchidae</taxon>
        <taxon>Elysia</taxon>
    </lineage>
</organism>
<dbReference type="AlphaFoldDB" id="A0AAE1B6P7"/>
<protein>
    <submittedName>
        <fullName evidence="2">Uncharacterized protein</fullName>
    </submittedName>
</protein>
<evidence type="ECO:0000256" key="1">
    <source>
        <dbReference type="SAM" id="MobiDB-lite"/>
    </source>
</evidence>
<dbReference type="Proteomes" id="UP001283361">
    <property type="component" value="Unassembled WGS sequence"/>
</dbReference>
<evidence type="ECO:0000313" key="2">
    <source>
        <dbReference type="EMBL" id="KAK3799971.1"/>
    </source>
</evidence>
<feature type="region of interest" description="Disordered" evidence="1">
    <location>
        <begin position="45"/>
        <end position="70"/>
    </location>
</feature>
<keyword evidence="3" id="KW-1185">Reference proteome</keyword>
<sequence length="70" mass="7979">MTRTRPEGSTCRVIKRTSALFASAAERLLFRLAWKREAGLAWAGQQVRGSRPSRQMTTTRWRLETNGVKS</sequence>
<proteinExistence type="predicted"/>
<comment type="caution">
    <text evidence="2">The sequence shown here is derived from an EMBL/GenBank/DDBJ whole genome shotgun (WGS) entry which is preliminary data.</text>
</comment>